<comment type="similarity">
    <text evidence="2">Belongs to the VPS37 family.</text>
</comment>
<dbReference type="Pfam" id="PF07200">
    <property type="entry name" value="Mod_r"/>
    <property type="match status" value="1"/>
</dbReference>
<organism evidence="9 10">
    <name type="scientific">Cottoperca gobio</name>
    <name type="common">Frogmouth</name>
    <name type="synonym">Aphritis gobio</name>
    <dbReference type="NCBI Taxonomy" id="56716"/>
    <lineage>
        <taxon>Eukaryota</taxon>
        <taxon>Metazoa</taxon>
        <taxon>Chordata</taxon>
        <taxon>Craniata</taxon>
        <taxon>Vertebrata</taxon>
        <taxon>Euteleostomi</taxon>
        <taxon>Actinopterygii</taxon>
        <taxon>Neopterygii</taxon>
        <taxon>Teleostei</taxon>
        <taxon>Neoteleostei</taxon>
        <taxon>Acanthomorphata</taxon>
        <taxon>Eupercaria</taxon>
        <taxon>Perciformes</taxon>
        <taxon>Notothenioidei</taxon>
        <taxon>Bovichtidae</taxon>
        <taxon>Cottoperca</taxon>
    </lineage>
</organism>
<keyword evidence="4" id="KW-0967">Endosome</keyword>
<reference evidence="10" key="1">
    <citation type="submission" date="2025-08" db="UniProtKB">
        <authorList>
            <consortium name="RefSeq"/>
        </authorList>
    </citation>
    <scope>IDENTIFICATION</scope>
</reference>
<evidence type="ECO:0000256" key="5">
    <source>
        <dbReference type="ARBA" id="ARBA00022927"/>
    </source>
</evidence>
<dbReference type="GeneID" id="115018092"/>
<gene>
    <name evidence="10" type="primary">LOC115018092</name>
</gene>
<dbReference type="GO" id="GO:0000813">
    <property type="term" value="C:ESCRT I complex"/>
    <property type="evidence" value="ECO:0007669"/>
    <property type="project" value="TreeGrafter"/>
</dbReference>
<accession>A0A6J2R018</accession>
<evidence type="ECO:0000259" key="8">
    <source>
        <dbReference type="PROSITE" id="PS51314"/>
    </source>
</evidence>
<dbReference type="RefSeq" id="XP_029302767.1">
    <property type="nucleotide sequence ID" value="XM_029446907.1"/>
</dbReference>
<evidence type="ECO:0000256" key="6">
    <source>
        <dbReference type="ARBA" id="ARBA00025010"/>
    </source>
</evidence>
<keyword evidence="5 7" id="KW-0653">Protein transport</keyword>
<evidence type="ECO:0000313" key="10">
    <source>
        <dbReference type="RefSeq" id="XP_029302767.1"/>
    </source>
</evidence>
<evidence type="ECO:0000256" key="2">
    <source>
        <dbReference type="ARBA" id="ARBA00007617"/>
    </source>
</evidence>
<proteinExistence type="inferred from homology"/>
<feature type="domain" description="VPS37 C-terminal" evidence="8">
    <location>
        <begin position="81"/>
        <end position="167"/>
    </location>
</feature>
<dbReference type="AlphaFoldDB" id="A0A6J2R018"/>
<dbReference type="GO" id="GO:0043162">
    <property type="term" value="P:ubiquitin-dependent protein catabolic process via the multivesicular body sorting pathway"/>
    <property type="evidence" value="ECO:0007669"/>
    <property type="project" value="TreeGrafter"/>
</dbReference>
<name>A0A6J2R018_COTGO</name>
<dbReference type="GO" id="GO:0031902">
    <property type="term" value="C:late endosome membrane"/>
    <property type="evidence" value="ECO:0007669"/>
    <property type="project" value="UniProtKB-SubCell"/>
</dbReference>
<dbReference type="PROSITE" id="PS51314">
    <property type="entry name" value="VPS37_C"/>
    <property type="match status" value="1"/>
</dbReference>
<dbReference type="PANTHER" id="PTHR13678:SF24">
    <property type="entry name" value="SI:CH211-284F22.3"/>
    <property type="match status" value="1"/>
</dbReference>
<keyword evidence="9" id="KW-1185">Reference proteome</keyword>
<dbReference type="Proteomes" id="UP000504630">
    <property type="component" value="Chromosome 13"/>
</dbReference>
<evidence type="ECO:0000256" key="1">
    <source>
        <dbReference type="ARBA" id="ARBA00004633"/>
    </source>
</evidence>
<dbReference type="OrthoDB" id="8921242at2759"/>
<comment type="function">
    <text evidence="6">Component of the ESCRT-I complex, a regulator of vesicular trafficking process. Required for the sorting of endocytic ubiquitinated cargos into multivesicular bodies. May be involved in cell growth and differentiation.</text>
</comment>
<protein>
    <submittedName>
        <fullName evidence="10">Vacuolar protein sorting-associated protein 37D-like</fullName>
    </submittedName>
</protein>
<evidence type="ECO:0000256" key="3">
    <source>
        <dbReference type="ARBA" id="ARBA00022448"/>
    </source>
</evidence>
<evidence type="ECO:0000256" key="4">
    <source>
        <dbReference type="ARBA" id="ARBA00022753"/>
    </source>
</evidence>
<dbReference type="GO" id="GO:0006612">
    <property type="term" value="P:protein targeting to membrane"/>
    <property type="evidence" value="ECO:0007669"/>
    <property type="project" value="TreeGrafter"/>
</dbReference>
<dbReference type="KEGG" id="cgob:115018092"/>
<sequence>MSLSVLFGALRTRELRELLEDEDKINHFVRCSVKFQGLQSDAEKMLVSNKTLAKLGLSQKPKFRDAKLLLAVKYKELENIRSIIQAKQEQLAEKFSVHRAQWSLLKKINNAEEECEVLFQRFAEGKTPLADFLAFFLGSQKLQHIRMVLVKKMQKMIEFESTQRLCEIPPDTHNACLPVCSLTTAVVLPACCHPPFLLPCGVHVNTAHCLQHLPFCHDYNESLRPAVYGRGHKWSARPVRLQPLKVQQRRHQHAPQ</sequence>
<dbReference type="InterPro" id="IPR009851">
    <property type="entry name" value="Mod_r"/>
</dbReference>
<evidence type="ECO:0000313" key="9">
    <source>
        <dbReference type="Proteomes" id="UP000504630"/>
    </source>
</evidence>
<dbReference type="GO" id="GO:0006623">
    <property type="term" value="P:protein targeting to vacuole"/>
    <property type="evidence" value="ECO:0007669"/>
    <property type="project" value="TreeGrafter"/>
</dbReference>
<dbReference type="PANTHER" id="PTHR13678">
    <property type="entry name" value="VACUOLAR PROTEIN SORTING-ASSOCIATED PROTEIN 37"/>
    <property type="match status" value="1"/>
</dbReference>
<comment type="subcellular location">
    <subcellularLocation>
        <location evidence="1">Late endosome membrane</location>
        <topology evidence="1">Peripheral membrane protein</topology>
    </subcellularLocation>
</comment>
<evidence type="ECO:0000256" key="7">
    <source>
        <dbReference type="PROSITE-ProRule" id="PRU00646"/>
    </source>
</evidence>
<dbReference type="InParanoid" id="A0A6J2R018"/>
<keyword evidence="3 7" id="KW-0813">Transport</keyword>